<dbReference type="InterPro" id="IPR016024">
    <property type="entry name" value="ARM-type_fold"/>
</dbReference>
<evidence type="ECO:0000313" key="2">
    <source>
        <dbReference type="EMBL" id="OBZ65959.1"/>
    </source>
</evidence>
<dbReference type="STRING" id="5627.A0A1C7LPT6"/>
<dbReference type="Proteomes" id="UP000092993">
    <property type="component" value="Unassembled WGS sequence"/>
</dbReference>
<dbReference type="PANTHER" id="PTHR10292">
    <property type="entry name" value="CLATHRIN HEAVY CHAIN RELATED"/>
    <property type="match status" value="1"/>
</dbReference>
<dbReference type="GO" id="GO:0005829">
    <property type="term" value="C:cytosol"/>
    <property type="evidence" value="ECO:0007669"/>
    <property type="project" value="GOC"/>
</dbReference>
<accession>A0A1C7LPT6</accession>
<dbReference type="GO" id="GO:0032051">
    <property type="term" value="F:clathrin light chain binding"/>
    <property type="evidence" value="ECO:0007669"/>
    <property type="project" value="TreeGrafter"/>
</dbReference>
<dbReference type="SMART" id="SM00299">
    <property type="entry name" value="CLH"/>
    <property type="match status" value="1"/>
</dbReference>
<dbReference type="Gene3D" id="1.25.40.30">
    <property type="match status" value="1"/>
</dbReference>
<dbReference type="PROSITE" id="PS50236">
    <property type="entry name" value="CHCR"/>
    <property type="match status" value="1"/>
</dbReference>
<feature type="repeat" description="CHCR" evidence="1">
    <location>
        <begin position="315"/>
        <end position="521"/>
    </location>
</feature>
<dbReference type="InterPro" id="IPR011990">
    <property type="entry name" value="TPR-like_helical_dom_sf"/>
</dbReference>
<reference evidence="2 3" key="1">
    <citation type="submission" date="2016-03" db="EMBL/GenBank/DDBJ databases">
        <title>Whole genome sequencing of Grifola frondosa 9006-11.</title>
        <authorList>
            <person name="Min B."/>
            <person name="Park H."/>
            <person name="Kim J.-G."/>
            <person name="Cho H."/>
            <person name="Oh Y.-L."/>
            <person name="Kong W.-S."/>
            <person name="Choi I.-G."/>
        </authorList>
    </citation>
    <scope>NUCLEOTIDE SEQUENCE [LARGE SCALE GENOMIC DNA]</scope>
    <source>
        <strain evidence="2 3">9006-11</strain>
    </source>
</reference>
<comment type="caution">
    <text evidence="2">The sequence shown here is derived from an EMBL/GenBank/DDBJ whole genome shotgun (WGS) entry which is preliminary data.</text>
</comment>
<protein>
    <submittedName>
        <fullName evidence="2">Clathrin heavy chain 1</fullName>
    </submittedName>
</protein>
<dbReference type="GO" id="GO:0006898">
    <property type="term" value="P:receptor-mediated endocytosis"/>
    <property type="evidence" value="ECO:0007669"/>
    <property type="project" value="TreeGrafter"/>
</dbReference>
<dbReference type="PANTHER" id="PTHR10292:SF1">
    <property type="entry name" value="CLATHRIN HEAVY CHAIN"/>
    <property type="match status" value="1"/>
</dbReference>
<dbReference type="GO" id="GO:0071439">
    <property type="term" value="C:clathrin complex"/>
    <property type="evidence" value="ECO:0007669"/>
    <property type="project" value="TreeGrafter"/>
</dbReference>
<dbReference type="Pfam" id="PF00637">
    <property type="entry name" value="Clathrin"/>
    <property type="match status" value="2"/>
</dbReference>
<gene>
    <name evidence="2" type="primary">CLTC</name>
    <name evidence="2" type="ORF">A0H81_14162</name>
</gene>
<evidence type="ECO:0000256" key="1">
    <source>
        <dbReference type="PROSITE-ProRule" id="PRU01006"/>
    </source>
</evidence>
<dbReference type="GO" id="GO:0006886">
    <property type="term" value="P:intracellular protein transport"/>
    <property type="evidence" value="ECO:0007669"/>
    <property type="project" value="UniProtKB-UniRule"/>
</dbReference>
<sequence>MLHNTELAFKLASRANPPSADDLYIKQYQQLFQSGQFGKAVKVAVNSPRGILHTAQVIQAFKQAPAPPGELSPFLHYFGILLEKGELNYLESVELARLVLQLGRKQLLEKWLKENKLTCSEELGDIVRLHDMTLALSVYFRENVPNKGIACFAETGQTDKVVLYAKKVGYTPDFVSILQHIMHTNPEKGTEFAAQLANDEAGPLVDIETVVNIFMSQNMVQSVAYAMLGNEMFTHYDRPHIANLYEKAGVMPRALKYYEDLPEIKRVIVHTAVFQPDLLVNYFSRLMTGRSFVSLEVVGGLPDVDCDETTIKALLASVPGNFPIDELVHEVEARNRLKLILPWLEASMQAGSQGSAVFNALANIYTDSNNVNRRDCSPEGADPNVSIAVKTLLSADLPIGLIELLEKIILGPSLSSDNWNLLNLIMLTAVRVDKGKVVGYIGKLQNHDTAEIAKIAIKHYLYVEAFMIYKKYEQHAMAINVLVEHVVSVDRGVEYANKVNKPEVWSGLAERQLDGLRIKAAVDSYIQVENLSNFLESLRKPKIDTELAYAYAKWIVLHDMEDFLSMTNVADVLEVVEKCFEDQLYHAAKLSFTSISNWAHLATALIYLGENQGAVESARKGGNTQ</sequence>
<keyword evidence="3" id="KW-1185">Reference proteome</keyword>
<organism evidence="2 3">
    <name type="scientific">Grifola frondosa</name>
    <name type="common">Maitake</name>
    <name type="synonym">Polyporus frondosus</name>
    <dbReference type="NCBI Taxonomy" id="5627"/>
    <lineage>
        <taxon>Eukaryota</taxon>
        <taxon>Fungi</taxon>
        <taxon>Dikarya</taxon>
        <taxon>Basidiomycota</taxon>
        <taxon>Agaricomycotina</taxon>
        <taxon>Agaricomycetes</taxon>
        <taxon>Polyporales</taxon>
        <taxon>Grifolaceae</taxon>
        <taxon>Grifola</taxon>
    </lineage>
</organism>
<proteinExistence type="predicted"/>
<dbReference type="InterPro" id="IPR055358">
    <property type="entry name" value="CHCR"/>
</dbReference>
<dbReference type="EMBL" id="LUGG01000038">
    <property type="protein sequence ID" value="OBZ65959.1"/>
    <property type="molecule type" value="Genomic_DNA"/>
</dbReference>
<dbReference type="GO" id="GO:0030479">
    <property type="term" value="C:actin cortical patch"/>
    <property type="evidence" value="ECO:0007669"/>
    <property type="project" value="TreeGrafter"/>
</dbReference>
<dbReference type="InterPro" id="IPR000547">
    <property type="entry name" value="Clathrin_H-chain/VPS_repeat"/>
</dbReference>
<dbReference type="Pfam" id="PF13838">
    <property type="entry name" value="Clathrin_H_link"/>
    <property type="match status" value="1"/>
</dbReference>
<dbReference type="GO" id="GO:0006895">
    <property type="term" value="P:Golgi to endosome transport"/>
    <property type="evidence" value="ECO:0007669"/>
    <property type="project" value="TreeGrafter"/>
</dbReference>
<dbReference type="Gene3D" id="1.25.40.10">
    <property type="entry name" value="Tetratricopeptide repeat domain"/>
    <property type="match status" value="2"/>
</dbReference>
<dbReference type="InterPro" id="IPR012331">
    <property type="entry name" value="Clathrin_H-chain_linker"/>
</dbReference>
<dbReference type="AlphaFoldDB" id="A0A1C7LPT6"/>
<dbReference type="OrthoDB" id="2113814at2759"/>
<name>A0A1C7LPT6_GRIFR</name>
<evidence type="ECO:0000313" key="3">
    <source>
        <dbReference type="Proteomes" id="UP000092993"/>
    </source>
</evidence>
<dbReference type="SUPFAM" id="SSF48371">
    <property type="entry name" value="ARM repeat"/>
    <property type="match status" value="4"/>
</dbReference>